<accession>A0ACB9BTA2</accession>
<name>A0ACB9BTA2_9ASTR</name>
<sequence>MILMTPFDFPLWFVNSISSVSLSSSSIQILSRMASSKNSADPGWSYGTLVEGTKHQVRCNFCFCVSTGGITRHKHHLAWDDSNVARCTKVPTDVKKLFKEHFEKEKKAQEAMNTIPHFDNVVELDDEDEMPSK</sequence>
<dbReference type="Proteomes" id="UP001056120">
    <property type="component" value="Linkage Group LG22"/>
</dbReference>
<protein>
    <submittedName>
        <fullName evidence="1">Uncharacterized protein</fullName>
    </submittedName>
</protein>
<dbReference type="EMBL" id="CM042039">
    <property type="protein sequence ID" value="KAI3725154.1"/>
    <property type="molecule type" value="Genomic_DNA"/>
</dbReference>
<comment type="caution">
    <text evidence="1">The sequence shown here is derived from an EMBL/GenBank/DDBJ whole genome shotgun (WGS) entry which is preliminary data.</text>
</comment>
<keyword evidence="2" id="KW-1185">Reference proteome</keyword>
<gene>
    <name evidence="1" type="ORF">L1987_64931</name>
</gene>
<reference evidence="2" key="1">
    <citation type="journal article" date="2022" name="Mol. Ecol. Resour.">
        <title>The genomes of chicory, endive, great burdock and yacon provide insights into Asteraceae palaeo-polyploidization history and plant inulin production.</title>
        <authorList>
            <person name="Fan W."/>
            <person name="Wang S."/>
            <person name="Wang H."/>
            <person name="Wang A."/>
            <person name="Jiang F."/>
            <person name="Liu H."/>
            <person name="Zhao H."/>
            <person name="Xu D."/>
            <person name="Zhang Y."/>
        </authorList>
    </citation>
    <scope>NUCLEOTIDE SEQUENCE [LARGE SCALE GENOMIC DNA]</scope>
    <source>
        <strain evidence="2">cv. Yunnan</strain>
    </source>
</reference>
<proteinExistence type="predicted"/>
<evidence type="ECO:0000313" key="1">
    <source>
        <dbReference type="EMBL" id="KAI3725154.1"/>
    </source>
</evidence>
<reference evidence="1 2" key="2">
    <citation type="journal article" date="2022" name="Mol. Ecol. Resour.">
        <title>The genomes of chicory, endive, great burdock and yacon provide insights into Asteraceae paleo-polyploidization history and plant inulin production.</title>
        <authorList>
            <person name="Fan W."/>
            <person name="Wang S."/>
            <person name="Wang H."/>
            <person name="Wang A."/>
            <person name="Jiang F."/>
            <person name="Liu H."/>
            <person name="Zhao H."/>
            <person name="Xu D."/>
            <person name="Zhang Y."/>
        </authorList>
    </citation>
    <scope>NUCLEOTIDE SEQUENCE [LARGE SCALE GENOMIC DNA]</scope>
    <source>
        <strain evidence="2">cv. Yunnan</strain>
        <tissue evidence="1">Leaves</tissue>
    </source>
</reference>
<organism evidence="1 2">
    <name type="scientific">Smallanthus sonchifolius</name>
    <dbReference type="NCBI Taxonomy" id="185202"/>
    <lineage>
        <taxon>Eukaryota</taxon>
        <taxon>Viridiplantae</taxon>
        <taxon>Streptophyta</taxon>
        <taxon>Embryophyta</taxon>
        <taxon>Tracheophyta</taxon>
        <taxon>Spermatophyta</taxon>
        <taxon>Magnoliopsida</taxon>
        <taxon>eudicotyledons</taxon>
        <taxon>Gunneridae</taxon>
        <taxon>Pentapetalae</taxon>
        <taxon>asterids</taxon>
        <taxon>campanulids</taxon>
        <taxon>Asterales</taxon>
        <taxon>Asteraceae</taxon>
        <taxon>Asteroideae</taxon>
        <taxon>Heliantheae alliance</taxon>
        <taxon>Millerieae</taxon>
        <taxon>Smallanthus</taxon>
    </lineage>
</organism>
<evidence type="ECO:0000313" key="2">
    <source>
        <dbReference type="Proteomes" id="UP001056120"/>
    </source>
</evidence>